<dbReference type="Pfam" id="PF14543">
    <property type="entry name" value="TAXi_N"/>
    <property type="match status" value="1"/>
</dbReference>
<feature type="active site" evidence="7">
    <location>
        <position position="164"/>
    </location>
</feature>
<evidence type="ECO:0000256" key="6">
    <source>
        <dbReference type="ARBA" id="ARBA00023157"/>
    </source>
</evidence>
<dbReference type="InterPro" id="IPR001969">
    <property type="entry name" value="Aspartic_peptidase_AS"/>
</dbReference>
<keyword evidence="11" id="KW-1185">Reference proteome</keyword>
<evidence type="ECO:0000259" key="10">
    <source>
        <dbReference type="PROSITE" id="PS51767"/>
    </source>
</evidence>
<dbReference type="Proteomes" id="UP000189703">
    <property type="component" value="Unplaced"/>
</dbReference>
<evidence type="ECO:0000313" key="11">
    <source>
        <dbReference type="Proteomes" id="UP000189703"/>
    </source>
</evidence>
<dbReference type="FunCoup" id="A0A1U8A1L5">
    <property type="interactions" value="88"/>
</dbReference>
<dbReference type="SUPFAM" id="SSF50630">
    <property type="entry name" value="Acid proteases"/>
    <property type="match status" value="1"/>
</dbReference>
<dbReference type="PROSITE" id="PS00141">
    <property type="entry name" value="ASP_PROTEASE"/>
    <property type="match status" value="1"/>
</dbReference>
<dbReference type="FunFam" id="2.40.70.10:FF:000021">
    <property type="entry name" value="Aspartyl protease AED1"/>
    <property type="match status" value="1"/>
</dbReference>
<feature type="active site" evidence="7">
    <location>
        <position position="371"/>
    </location>
</feature>
<reference evidence="12" key="1">
    <citation type="submission" date="2025-08" db="UniProtKB">
        <authorList>
            <consortium name="RefSeq"/>
        </authorList>
    </citation>
    <scope>IDENTIFICATION</scope>
</reference>
<keyword evidence="5 8" id="KW-0378">Hydrolase</keyword>
<dbReference type="InterPro" id="IPR021109">
    <property type="entry name" value="Peptidase_aspartic_dom_sf"/>
</dbReference>
<dbReference type="InParanoid" id="A0A1U8A1L5"/>
<feature type="signal peptide" evidence="9">
    <location>
        <begin position="1"/>
        <end position="21"/>
    </location>
</feature>
<protein>
    <submittedName>
        <fullName evidence="12">Aspartyl protease family protein At5g10770-like</fullName>
    </submittedName>
</protein>
<dbReference type="GO" id="GO:0006508">
    <property type="term" value="P:proteolysis"/>
    <property type="evidence" value="ECO:0007669"/>
    <property type="project" value="UniProtKB-KW"/>
</dbReference>
<evidence type="ECO:0000256" key="2">
    <source>
        <dbReference type="ARBA" id="ARBA00022670"/>
    </source>
</evidence>
<evidence type="ECO:0000256" key="7">
    <source>
        <dbReference type="PIRSR" id="PIRSR601461-1"/>
    </source>
</evidence>
<dbReference type="GO" id="GO:0004190">
    <property type="term" value="F:aspartic-type endopeptidase activity"/>
    <property type="evidence" value="ECO:0007669"/>
    <property type="project" value="UniProtKB-KW"/>
</dbReference>
<dbReference type="RefSeq" id="XP_010258628.1">
    <property type="nucleotide sequence ID" value="XM_010260326.2"/>
</dbReference>
<dbReference type="PANTHER" id="PTHR13683:SF750">
    <property type="entry name" value="ASPARTYL PROTEASE AED1"/>
    <property type="match status" value="1"/>
</dbReference>
<evidence type="ECO:0000313" key="12">
    <source>
        <dbReference type="RefSeq" id="XP_010258628.1"/>
    </source>
</evidence>
<dbReference type="OrthoDB" id="2747330at2759"/>
<feature type="chain" id="PRO_5010557301" evidence="9">
    <location>
        <begin position="22"/>
        <end position="493"/>
    </location>
</feature>
<dbReference type="PRINTS" id="PR00792">
    <property type="entry name" value="PEPSIN"/>
</dbReference>
<name>A0A1U8A1L5_NELNU</name>
<proteinExistence type="inferred from homology"/>
<dbReference type="InterPro" id="IPR032799">
    <property type="entry name" value="TAXi_C"/>
</dbReference>
<keyword evidence="3 9" id="KW-0732">Signal</keyword>
<dbReference type="CDD" id="cd05472">
    <property type="entry name" value="cnd41_like"/>
    <property type="match status" value="1"/>
</dbReference>
<dbReference type="Pfam" id="PF14541">
    <property type="entry name" value="TAXi_C"/>
    <property type="match status" value="1"/>
</dbReference>
<dbReference type="OMA" id="CLSWGCT"/>
<evidence type="ECO:0000256" key="8">
    <source>
        <dbReference type="RuleBase" id="RU000454"/>
    </source>
</evidence>
<keyword evidence="2 8" id="KW-0645">Protease</keyword>
<accession>A0A1U8A1L5</accession>
<dbReference type="InterPro" id="IPR033121">
    <property type="entry name" value="PEPTIDASE_A1"/>
</dbReference>
<dbReference type="InterPro" id="IPR001461">
    <property type="entry name" value="Aspartic_peptidase_A1"/>
</dbReference>
<dbReference type="GeneID" id="104598311"/>
<dbReference type="FunFam" id="2.40.70.10:FF:000013">
    <property type="entry name" value="Aspartyl protease AED1"/>
    <property type="match status" value="1"/>
</dbReference>
<evidence type="ECO:0000256" key="9">
    <source>
        <dbReference type="SAM" id="SignalP"/>
    </source>
</evidence>
<dbReference type="Gene3D" id="2.40.70.10">
    <property type="entry name" value="Acid Proteases"/>
    <property type="match status" value="2"/>
</dbReference>
<keyword evidence="4 8" id="KW-0064">Aspartyl protease</keyword>
<evidence type="ECO:0000256" key="1">
    <source>
        <dbReference type="ARBA" id="ARBA00007447"/>
    </source>
</evidence>
<evidence type="ECO:0000256" key="5">
    <source>
        <dbReference type="ARBA" id="ARBA00022801"/>
    </source>
</evidence>
<comment type="similarity">
    <text evidence="1 8">Belongs to the peptidase A1 family.</text>
</comment>
<sequence length="493" mass="53490">MAGCSMFHSFFLISSLSLCYLYSPEKSYVYAYQIEQETAVKEHHLHSYSIRTSSLLPASACFASAQGPNNSKNRLKILHRNGPCSHLGGGKTKPLPLAAIEILSEDQSRVDFLQSRLSNNSRGSAVRNSEARVPARSGRYLGSGNYVVRVGLGSPRTDLSLIFDTGSDLTWIQCKPCTRYCHKQQDPIFDPTKSSSYSNVTCSADECSQLSSATSSPTGCSASTCIYSIQYGDGSYSVGYFGREMLRLTASSSDIFPNFLFGCGQNNQGLFGNAAGLLGLGRHRLSLVSQTANSYGQVFSYCLPSTSSSTGYLAFGREAISSVSSAIQFTSLLTNSQYPSFYFLELTAISVGGRRLPVSASDFANSGTIIDSGTVITRLPPSVYSALRSAFRQLMSKYRSAEALSILDTCYDLTRYRTIRIPKIGLHFRGDIVLDVHPNGILYSGNVSQVCLAFAGNDDNGDVTILGNKQQQNLKVIYDLAKQRIGFGPGDCN</sequence>
<organism evidence="11 12">
    <name type="scientific">Nelumbo nucifera</name>
    <name type="common">Sacred lotus</name>
    <dbReference type="NCBI Taxonomy" id="4432"/>
    <lineage>
        <taxon>Eukaryota</taxon>
        <taxon>Viridiplantae</taxon>
        <taxon>Streptophyta</taxon>
        <taxon>Embryophyta</taxon>
        <taxon>Tracheophyta</taxon>
        <taxon>Spermatophyta</taxon>
        <taxon>Magnoliopsida</taxon>
        <taxon>Proteales</taxon>
        <taxon>Nelumbonaceae</taxon>
        <taxon>Nelumbo</taxon>
    </lineage>
</organism>
<keyword evidence="6" id="KW-1015">Disulfide bond</keyword>
<dbReference type="InterPro" id="IPR033873">
    <property type="entry name" value="CND41-like"/>
</dbReference>
<feature type="domain" description="Peptidase A1" evidence="10">
    <location>
        <begin position="146"/>
        <end position="488"/>
    </location>
</feature>
<dbReference type="AlphaFoldDB" id="A0A1U8A1L5"/>
<gene>
    <name evidence="12" type="primary">LOC104598311</name>
</gene>
<dbReference type="PANTHER" id="PTHR13683">
    <property type="entry name" value="ASPARTYL PROTEASES"/>
    <property type="match status" value="1"/>
</dbReference>
<dbReference type="KEGG" id="nnu:104598311"/>
<dbReference type="PROSITE" id="PS51767">
    <property type="entry name" value="PEPTIDASE_A1"/>
    <property type="match status" value="1"/>
</dbReference>
<dbReference type="InterPro" id="IPR032861">
    <property type="entry name" value="TAXi_N"/>
</dbReference>
<evidence type="ECO:0000256" key="4">
    <source>
        <dbReference type="ARBA" id="ARBA00022750"/>
    </source>
</evidence>
<evidence type="ECO:0000256" key="3">
    <source>
        <dbReference type="ARBA" id="ARBA00022729"/>
    </source>
</evidence>
<dbReference type="eggNOG" id="KOG1339">
    <property type="taxonomic scope" value="Eukaryota"/>
</dbReference>